<dbReference type="CDD" id="cd00075">
    <property type="entry name" value="HATPase"/>
    <property type="match status" value="1"/>
</dbReference>
<dbReference type="EC" id="2.7.13.3" evidence="3"/>
<accession>A0ABS4SRK2</accession>
<dbReference type="Proteomes" id="UP000781958">
    <property type="component" value="Unassembled WGS sequence"/>
</dbReference>
<dbReference type="GO" id="GO:0016301">
    <property type="term" value="F:kinase activity"/>
    <property type="evidence" value="ECO:0007669"/>
    <property type="project" value="UniProtKB-KW"/>
</dbReference>
<dbReference type="InterPro" id="IPR004358">
    <property type="entry name" value="Sig_transdc_His_kin-like_C"/>
</dbReference>
<dbReference type="PANTHER" id="PTHR44936:SF10">
    <property type="entry name" value="SENSOR PROTEIN RSTB"/>
    <property type="match status" value="1"/>
</dbReference>
<feature type="transmembrane region" description="Helical" evidence="10">
    <location>
        <begin position="12"/>
        <end position="35"/>
    </location>
</feature>
<dbReference type="InterPro" id="IPR003594">
    <property type="entry name" value="HATPase_dom"/>
</dbReference>
<evidence type="ECO:0000256" key="2">
    <source>
        <dbReference type="ARBA" id="ARBA00004370"/>
    </source>
</evidence>
<dbReference type="InterPro" id="IPR036890">
    <property type="entry name" value="HATPase_C_sf"/>
</dbReference>
<evidence type="ECO:0000259" key="12">
    <source>
        <dbReference type="PROSITE" id="PS50885"/>
    </source>
</evidence>
<dbReference type="SUPFAM" id="SSF47384">
    <property type="entry name" value="Homodimeric domain of signal transducing histidine kinase"/>
    <property type="match status" value="1"/>
</dbReference>
<dbReference type="PRINTS" id="PR00344">
    <property type="entry name" value="BCTRLSENSOR"/>
</dbReference>
<dbReference type="PROSITE" id="PS50109">
    <property type="entry name" value="HIS_KIN"/>
    <property type="match status" value="1"/>
</dbReference>
<evidence type="ECO:0000256" key="9">
    <source>
        <dbReference type="SAM" id="Coils"/>
    </source>
</evidence>
<keyword evidence="6" id="KW-0547">Nucleotide-binding</keyword>
<keyword evidence="10" id="KW-1133">Transmembrane helix</keyword>
<comment type="subcellular location">
    <subcellularLocation>
        <location evidence="2">Membrane</location>
    </subcellularLocation>
</comment>
<keyword evidence="10" id="KW-0472">Membrane</keyword>
<feature type="coiled-coil region" evidence="9">
    <location>
        <begin position="221"/>
        <end position="248"/>
    </location>
</feature>
<evidence type="ECO:0000256" key="1">
    <source>
        <dbReference type="ARBA" id="ARBA00000085"/>
    </source>
</evidence>
<dbReference type="PANTHER" id="PTHR44936">
    <property type="entry name" value="SENSOR PROTEIN CREC"/>
    <property type="match status" value="1"/>
</dbReference>
<evidence type="ECO:0000256" key="10">
    <source>
        <dbReference type="SAM" id="Phobius"/>
    </source>
</evidence>
<evidence type="ECO:0000256" key="3">
    <source>
        <dbReference type="ARBA" id="ARBA00012438"/>
    </source>
</evidence>
<dbReference type="Gene3D" id="3.30.565.10">
    <property type="entry name" value="Histidine kinase-like ATPase, C-terminal domain"/>
    <property type="match status" value="1"/>
</dbReference>
<dbReference type="PROSITE" id="PS50885">
    <property type="entry name" value="HAMP"/>
    <property type="match status" value="1"/>
</dbReference>
<feature type="transmembrane region" description="Helical" evidence="10">
    <location>
        <begin position="165"/>
        <end position="189"/>
    </location>
</feature>
<evidence type="ECO:0000256" key="4">
    <source>
        <dbReference type="ARBA" id="ARBA00022553"/>
    </source>
</evidence>
<dbReference type="InterPro" id="IPR003660">
    <property type="entry name" value="HAMP_dom"/>
</dbReference>
<dbReference type="EMBL" id="JAGINP010000020">
    <property type="protein sequence ID" value="MBP2295203.1"/>
    <property type="molecule type" value="Genomic_DNA"/>
</dbReference>
<evidence type="ECO:0000259" key="11">
    <source>
        <dbReference type="PROSITE" id="PS50109"/>
    </source>
</evidence>
<keyword evidence="10" id="KW-0812">Transmembrane</keyword>
<evidence type="ECO:0000313" key="14">
    <source>
        <dbReference type="Proteomes" id="UP000781958"/>
    </source>
</evidence>
<organism evidence="13 14">
    <name type="scientific">Azospirillum rugosum</name>
    <dbReference type="NCBI Taxonomy" id="416170"/>
    <lineage>
        <taxon>Bacteria</taxon>
        <taxon>Pseudomonadati</taxon>
        <taxon>Pseudomonadota</taxon>
        <taxon>Alphaproteobacteria</taxon>
        <taxon>Rhodospirillales</taxon>
        <taxon>Azospirillaceae</taxon>
        <taxon>Azospirillum</taxon>
    </lineage>
</organism>
<feature type="domain" description="HAMP" evidence="12">
    <location>
        <begin position="186"/>
        <end position="240"/>
    </location>
</feature>
<dbReference type="InterPro" id="IPR005467">
    <property type="entry name" value="His_kinase_dom"/>
</dbReference>
<dbReference type="SUPFAM" id="SSF55874">
    <property type="entry name" value="ATPase domain of HSP90 chaperone/DNA topoisomerase II/histidine kinase"/>
    <property type="match status" value="1"/>
</dbReference>
<evidence type="ECO:0000313" key="13">
    <source>
        <dbReference type="EMBL" id="MBP2295203.1"/>
    </source>
</evidence>
<keyword evidence="7 13" id="KW-0418">Kinase</keyword>
<sequence>MPLPPVTRSLSAKLLVLTVLFVMLAEVLIYTPSIARFRQTFLEERLAAAHLAALSVEASPSMMVAMGLQNRLLAYVGAHAVELAQPDSRVYMLSRSMPPRVDAVFDLRDATPWSLIADAFAALAQRRDRVIRVIGLSPKDPAFRVEMVMDERPMVVAMIDFSGRILALSVVISLITAGLVFLALNGMLVRPMRRLTASMVAFRRAPDGTPPIEPSARTDEIGVAERELADMQQTVRTALRQRERLAALGTAVTKINHDLRGILSTAALLSERLSESADPEVRRVTPRLMGAIDRAVELCGQTLAYSRDGVLPLHAADVNLAALVDEAAAEVRAAQRGAEVLWENAVPEGLTARVDAVQFARALVNLGRNAVQAGADRVTVAAERRDGTLVLLVADNGPGLPPRARENLFQPFAGSARAGGIGLGLAIAREVLRAHGGELRLVESTAAGTTFALELPTATAVENSAARHAIPH</sequence>
<protein>
    <recommendedName>
        <fullName evidence="3">histidine kinase</fullName>
        <ecNumber evidence="3">2.7.13.3</ecNumber>
    </recommendedName>
</protein>
<dbReference type="Gene3D" id="1.10.287.130">
    <property type="match status" value="1"/>
</dbReference>
<comment type="catalytic activity">
    <reaction evidence="1">
        <text>ATP + protein L-histidine = ADP + protein N-phospho-L-histidine.</text>
        <dbReference type="EC" id="2.7.13.3"/>
    </reaction>
</comment>
<keyword evidence="4" id="KW-0597">Phosphoprotein</keyword>
<dbReference type="SMART" id="SM00387">
    <property type="entry name" value="HATPase_c"/>
    <property type="match status" value="1"/>
</dbReference>
<dbReference type="InterPro" id="IPR036097">
    <property type="entry name" value="HisK_dim/P_sf"/>
</dbReference>
<keyword evidence="14" id="KW-1185">Reference proteome</keyword>
<comment type="caution">
    <text evidence="13">The sequence shown here is derived from an EMBL/GenBank/DDBJ whole genome shotgun (WGS) entry which is preliminary data.</text>
</comment>
<evidence type="ECO:0000256" key="5">
    <source>
        <dbReference type="ARBA" id="ARBA00022679"/>
    </source>
</evidence>
<evidence type="ECO:0000256" key="8">
    <source>
        <dbReference type="ARBA" id="ARBA00022840"/>
    </source>
</evidence>
<proteinExistence type="predicted"/>
<evidence type="ECO:0000256" key="7">
    <source>
        <dbReference type="ARBA" id="ARBA00022777"/>
    </source>
</evidence>
<feature type="domain" description="Histidine kinase" evidence="11">
    <location>
        <begin position="254"/>
        <end position="459"/>
    </location>
</feature>
<keyword evidence="5" id="KW-0808">Transferase</keyword>
<dbReference type="RefSeq" id="WP_209769620.1">
    <property type="nucleotide sequence ID" value="NZ_JAGINP010000020.1"/>
</dbReference>
<gene>
    <name evidence="13" type="ORF">J2851_005006</name>
</gene>
<keyword evidence="9" id="KW-0175">Coiled coil</keyword>
<name>A0ABS4SRK2_9PROT</name>
<dbReference type="Pfam" id="PF02518">
    <property type="entry name" value="HATPase_c"/>
    <property type="match status" value="1"/>
</dbReference>
<keyword evidence="8" id="KW-0067">ATP-binding</keyword>
<evidence type="ECO:0000256" key="6">
    <source>
        <dbReference type="ARBA" id="ARBA00022741"/>
    </source>
</evidence>
<reference evidence="13 14" key="1">
    <citation type="submission" date="2021-03" db="EMBL/GenBank/DDBJ databases">
        <title>Genomic Encyclopedia of Type Strains, Phase III (KMG-III): the genomes of soil and plant-associated and newly described type strains.</title>
        <authorList>
            <person name="Whitman W."/>
        </authorList>
    </citation>
    <scope>NUCLEOTIDE SEQUENCE [LARGE SCALE GENOMIC DNA]</scope>
    <source>
        <strain evidence="13 14">IMMIB AFH-6</strain>
    </source>
</reference>
<dbReference type="InterPro" id="IPR050980">
    <property type="entry name" value="2C_sensor_his_kinase"/>
</dbReference>